<dbReference type="EMBL" id="AUZY01002684">
    <property type="protein sequence ID" value="EQD71735.1"/>
    <property type="molecule type" value="Genomic_DNA"/>
</dbReference>
<proteinExistence type="predicted"/>
<evidence type="ECO:0000256" key="3">
    <source>
        <dbReference type="ARBA" id="ARBA00022989"/>
    </source>
</evidence>
<dbReference type="Pfam" id="PF01061">
    <property type="entry name" value="ABC2_membrane"/>
    <property type="match status" value="1"/>
</dbReference>
<evidence type="ECO:0000256" key="1">
    <source>
        <dbReference type="ARBA" id="ARBA00004141"/>
    </source>
</evidence>
<evidence type="ECO:0000256" key="5">
    <source>
        <dbReference type="SAM" id="Phobius"/>
    </source>
</evidence>
<protein>
    <submittedName>
        <fullName evidence="7">ABC-type multidrug transport system, permease</fullName>
    </submittedName>
</protein>
<reference evidence="7" key="2">
    <citation type="journal article" date="2014" name="ISME J.">
        <title>Microbial stratification in low pH oxic and suboxic macroscopic growths along an acid mine drainage.</title>
        <authorList>
            <person name="Mendez-Garcia C."/>
            <person name="Mesa V."/>
            <person name="Sprenger R.R."/>
            <person name="Richter M."/>
            <person name="Diez M.S."/>
            <person name="Solano J."/>
            <person name="Bargiela R."/>
            <person name="Golyshina O.V."/>
            <person name="Manteca A."/>
            <person name="Ramos J.L."/>
            <person name="Gallego J.R."/>
            <person name="Llorente I."/>
            <person name="Martins Dos Santos V.A."/>
            <person name="Jensen O.N."/>
            <person name="Pelaez A.I."/>
            <person name="Sanchez J."/>
            <person name="Ferrer M."/>
        </authorList>
    </citation>
    <scope>NUCLEOTIDE SEQUENCE</scope>
</reference>
<dbReference type="PANTHER" id="PTHR43229">
    <property type="entry name" value="NODULATION PROTEIN J"/>
    <property type="match status" value="1"/>
</dbReference>
<feature type="non-terminal residue" evidence="7">
    <location>
        <position position="1"/>
    </location>
</feature>
<dbReference type="InterPro" id="IPR013525">
    <property type="entry name" value="ABC2_TM"/>
</dbReference>
<accession>T1CRH0</accession>
<feature type="domain" description="ABC-2 type transporter transmembrane" evidence="6">
    <location>
        <begin position="11"/>
        <end position="139"/>
    </location>
</feature>
<keyword evidence="4 5" id="KW-0472">Membrane</keyword>
<dbReference type="AlphaFoldDB" id="T1CRH0"/>
<reference evidence="7" key="1">
    <citation type="submission" date="2013-08" db="EMBL/GenBank/DDBJ databases">
        <authorList>
            <person name="Mendez C."/>
            <person name="Richter M."/>
            <person name="Ferrer M."/>
            <person name="Sanchez J."/>
        </authorList>
    </citation>
    <scope>NUCLEOTIDE SEQUENCE</scope>
</reference>
<feature type="transmembrane region" description="Helical" evidence="5">
    <location>
        <begin position="88"/>
        <end position="110"/>
    </location>
</feature>
<evidence type="ECO:0000259" key="6">
    <source>
        <dbReference type="Pfam" id="PF01061"/>
    </source>
</evidence>
<keyword evidence="3 5" id="KW-1133">Transmembrane helix</keyword>
<dbReference type="PANTHER" id="PTHR43229:SF2">
    <property type="entry name" value="NODULATION PROTEIN J"/>
    <property type="match status" value="1"/>
</dbReference>
<comment type="subcellular location">
    <subcellularLocation>
        <location evidence="1">Membrane</location>
        <topology evidence="1">Multi-pass membrane protein</topology>
    </subcellularLocation>
</comment>
<sequence length="179" mass="19001">FWLDRRWAMTEQIFSGPFRRSEYLGGLVLTTLLFALVGVGVMLLAGLPFIGLPSLSPLGIGAVLFTVGLGSVFFAGLLIALGSRLRSANAYFTIQSFLQLFVIFLSTVYYPITNGTPKILAAIFYGNPLTYAADTIRDAFAGTLGLGDLVSLGVLGGLAAVAFGAAAWGFRRLDLGPIQ</sequence>
<feature type="transmembrane region" description="Helical" evidence="5">
    <location>
        <begin position="23"/>
        <end position="52"/>
    </location>
</feature>
<feature type="transmembrane region" description="Helical" evidence="5">
    <location>
        <begin position="149"/>
        <end position="170"/>
    </location>
</feature>
<gene>
    <name evidence="7" type="ORF">B1B_04291</name>
</gene>
<dbReference type="InterPro" id="IPR051784">
    <property type="entry name" value="Nod_factor_ABC_transporter"/>
</dbReference>
<keyword evidence="2 5" id="KW-0812">Transmembrane</keyword>
<evidence type="ECO:0000256" key="4">
    <source>
        <dbReference type="ARBA" id="ARBA00023136"/>
    </source>
</evidence>
<comment type="caution">
    <text evidence="7">The sequence shown here is derived from an EMBL/GenBank/DDBJ whole genome shotgun (WGS) entry which is preliminary data.</text>
</comment>
<evidence type="ECO:0000256" key="2">
    <source>
        <dbReference type="ARBA" id="ARBA00022692"/>
    </source>
</evidence>
<dbReference type="GO" id="GO:0016020">
    <property type="term" value="C:membrane"/>
    <property type="evidence" value="ECO:0007669"/>
    <property type="project" value="UniProtKB-SubCell"/>
</dbReference>
<evidence type="ECO:0000313" key="7">
    <source>
        <dbReference type="EMBL" id="EQD71735.1"/>
    </source>
</evidence>
<name>T1CRH0_9ZZZZ</name>
<dbReference type="GO" id="GO:0140359">
    <property type="term" value="F:ABC-type transporter activity"/>
    <property type="evidence" value="ECO:0007669"/>
    <property type="project" value="InterPro"/>
</dbReference>
<organism evidence="7">
    <name type="scientific">mine drainage metagenome</name>
    <dbReference type="NCBI Taxonomy" id="410659"/>
    <lineage>
        <taxon>unclassified sequences</taxon>
        <taxon>metagenomes</taxon>
        <taxon>ecological metagenomes</taxon>
    </lineage>
</organism>
<feature type="transmembrane region" description="Helical" evidence="5">
    <location>
        <begin position="58"/>
        <end position="81"/>
    </location>
</feature>